<feature type="transmembrane region" description="Helical" evidence="1">
    <location>
        <begin position="370"/>
        <end position="392"/>
    </location>
</feature>
<feature type="transmembrane region" description="Helical" evidence="1">
    <location>
        <begin position="280"/>
        <end position="300"/>
    </location>
</feature>
<keyword evidence="1" id="KW-0472">Membrane</keyword>
<keyword evidence="1" id="KW-0812">Transmembrane</keyword>
<evidence type="ECO:0000313" key="3">
    <source>
        <dbReference type="Proteomes" id="UP001321520"/>
    </source>
</evidence>
<accession>A0ABY9E7L3</accession>
<gene>
    <name evidence="2" type="ORF">M8T91_14040</name>
</gene>
<keyword evidence="3" id="KW-1185">Reference proteome</keyword>
<feature type="transmembrane region" description="Helical" evidence="1">
    <location>
        <begin position="320"/>
        <end position="340"/>
    </location>
</feature>
<proteinExistence type="predicted"/>
<name>A0ABY9E7L3_9GAMM</name>
<keyword evidence="1" id="KW-1133">Transmembrane helix</keyword>
<dbReference type="Proteomes" id="UP001321520">
    <property type="component" value="Chromosome"/>
</dbReference>
<feature type="transmembrane region" description="Helical" evidence="1">
    <location>
        <begin position="404"/>
        <end position="424"/>
    </location>
</feature>
<feature type="transmembrane region" description="Helical" evidence="1">
    <location>
        <begin position="436"/>
        <end position="453"/>
    </location>
</feature>
<evidence type="ECO:0000256" key="1">
    <source>
        <dbReference type="SAM" id="Phobius"/>
    </source>
</evidence>
<organism evidence="2 3">
    <name type="scientific">Microbulbifer spongiae</name>
    <dbReference type="NCBI Taxonomy" id="2944933"/>
    <lineage>
        <taxon>Bacteria</taxon>
        <taxon>Pseudomonadati</taxon>
        <taxon>Pseudomonadota</taxon>
        <taxon>Gammaproteobacteria</taxon>
        <taxon>Cellvibrionales</taxon>
        <taxon>Microbulbiferaceae</taxon>
        <taxon>Microbulbifer</taxon>
    </lineage>
</organism>
<dbReference type="RefSeq" id="WP_301414791.1">
    <property type="nucleotide sequence ID" value="NZ_CP098023.1"/>
</dbReference>
<protein>
    <recommendedName>
        <fullName evidence="4">CPBP family intramembrane metalloprotease</fullName>
    </recommendedName>
</protein>
<feature type="transmembrane region" description="Helical" evidence="1">
    <location>
        <begin position="6"/>
        <end position="24"/>
    </location>
</feature>
<evidence type="ECO:0008006" key="4">
    <source>
        <dbReference type="Google" id="ProtNLM"/>
    </source>
</evidence>
<reference evidence="2 3" key="1">
    <citation type="submission" date="2022-05" db="EMBL/GenBank/DDBJ databases">
        <title>Microbulbifer sp. nov., isolated from sponge.</title>
        <authorList>
            <person name="Gao L."/>
        </authorList>
    </citation>
    <scope>NUCLEOTIDE SEQUENCE [LARGE SCALE GENOMIC DNA]</scope>
    <source>
        <strain evidence="2 3">MI-G</strain>
    </source>
</reference>
<feature type="transmembrane region" description="Helical" evidence="1">
    <location>
        <begin position="237"/>
        <end position="260"/>
    </location>
</feature>
<dbReference type="EMBL" id="CP098023">
    <property type="protein sequence ID" value="WKD49005.1"/>
    <property type="molecule type" value="Genomic_DNA"/>
</dbReference>
<evidence type="ECO:0000313" key="2">
    <source>
        <dbReference type="EMBL" id="WKD49005.1"/>
    </source>
</evidence>
<sequence length="495" mass="55746">MTQLTTGLPLWLWCLPGFFILFLARGPAHRIIYALVRFCSRILRHVANALEVTEKRLVQRNREIGFAVAREDTERRIEREFQLITGTIQRELAQYPALHRRLVEQMNAVDEDYASSAEVPPQPSNWQRAVRSVAEIPLQDDAVVADVLDTIHHSMRRAESRALESYRESTRVRHQLLRRMLPKWRAMLTVLERINKNVESVILRAKALDRLMLKYEEILQKNDRGLRVLSASCFTRFLIAAFAVAVAAGGILVNFQLIVRPVTEVLGGTAFLGEYATAEIFAFVMIFIQVSLGLVVMECLQVTRLFPTLGYLADRIRKRLLWAALLLLLLFAGVEASLAFSRELLVQRDPLLTGVVGQSASASADSGLPWALTLAQMGLGFLLPLILAFTAVPLEQCIVSGRMVFGMFLVFLLRVLSQCVRLLAKVSLQVGILCNRVYDLVIFPLLWLQTFYLRRRWEKQAAALGAKTVADRIGEYKDSSSAQSASKAQPVAKEV</sequence>